<proteinExistence type="predicted"/>
<dbReference type="Proteomes" id="UP000011701">
    <property type="component" value="Chromosome"/>
</dbReference>
<dbReference type="RefSeq" id="WP_002693210.1">
    <property type="nucleotide sequence ID" value="NZ_CM001797.1"/>
</dbReference>
<dbReference type="PATRIC" id="fig|999434.4.peg.2251"/>
<gene>
    <name evidence="1" type="ORF">HMPREF9723_02162</name>
</gene>
<sequence>MIITIEDLQKFTQIYPDDNETQQDLFIQAANDIVCNYLRYNPEEKEYNIFVNGNGTNEIEINYKPITEIKEIKINNETINIDNIAFMDNFIFYKDSNTFPKGNKNINIIFKAGYKIVPAIIKLTTLRIAGILQTENNNNIGISSKSFQDSGTRTFVNTTNFDKYLLPISDYRIK</sequence>
<protein>
    <recommendedName>
        <fullName evidence="2">Phage gp6-like head-tail connector protein</fullName>
    </recommendedName>
</protein>
<evidence type="ECO:0000313" key="1">
    <source>
        <dbReference type="EMBL" id="EMB20702.1"/>
    </source>
</evidence>
<dbReference type="EMBL" id="AGDY01000009">
    <property type="protein sequence ID" value="EMB20702.1"/>
    <property type="molecule type" value="Genomic_DNA"/>
</dbReference>
<organism evidence="1">
    <name type="scientific">Treponema denticola OTK</name>
    <dbReference type="NCBI Taxonomy" id="999434"/>
    <lineage>
        <taxon>Bacteria</taxon>
        <taxon>Pseudomonadati</taxon>
        <taxon>Spirochaetota</taxon>
        <taxon>Spirochaetia</taxon>
        <taxon>Spirochaetales</taxon>
        <taxon>Treponemataceae</taxon>
        <taxon>Treponema</taxon>
    </lineage>
</organism>
<reference evidence="1" key="1">
    <citation type="submission" date="2012-01" db="EMBL/GenBank/DDBJ databases">
        <title>The Genome Sequence of Treponema denticola OTK.</title>
        <authorList>
            <consortium name="The Broad Institute Genome Sequencing Platform"/>
            <person name="Earl A."/>
            <person name="Ward D."/>
            <person name="Feldgarden M."/>
            <person name="Gevers D."/>
            <person name="Blanton J.M."/>
            <person name="Fenno C.J."/>
            <person name="Baranova O.V."/>
            <person name="Mathney J."/>
            <person name="Dewhirst F.E."/>
            <person name="Izard J."/>
            <person name="Young S.K."/>
            <person name="Zeng Q."/>
            <person name="Gargeya S."/>
            <person name="Fitzgerald M."/>
            <person name="Haas B."/>
            <person name="Abouelleil A."/>
            <person name="Alvarado L."/>
            <person name="Arachchi H.M."/>
            <person name="Berlin A."/>
            <person name="Chapman S.B."/>
            <person name="Gearin G."/>
            <person name="Goldberg J."/>
            <person name="Griggs A."/>
            <person name="Gujja S."/>
            <person name="Hansen M."/>
            <person name="Heiman D."/>
            <person name="Howarth C."/>
            <person name="Larimer J."/>
            <person name="Lui A."/>
            <person name="MacDonald P.J.P."/>
            <person name="McCowen C."/>
            <person name="Montmayeur A."/>
            <person name="Murphy C."/>
            <person name="Neiman D."/>
            <person name="Pearson M."/>
            <person name="Priest M."/>
            <person name="Roberts A."/>
            <person name="Saif S."/>
            <person name="Shea T."/>
            <person name="Sisk P."/>
            <person name="Stolte C."/>
            <person name="Sykes S."/>
            <person name="Wortman J."/>
            <person name="Nusbaum C."/>
            <person name="Birren B."/>
        </authorList>
    </citation>
    <scope>NUCLEOTIDE SEQUENCE [LARGE SCALE GENOMIC DNA]</scope>
    <source>
        <strain evidence="1">OTK</strain>
    </source>
</reference>
<comment type="caution">
    <text evidence="1">The sequence shown here is derived from an EMBL/GenBank/DDBJ whole genome shotgun (WGS) entry which is preliminary data.</text>
</comment>
<evidence type="ECO:0008006" key="2">
    <source>
        <dbReference type="Google" id="ProtNLM"/>
    </source>
</evidence>
<accession>A0A0F6MN00</accession>
<dbReference type="HOGENOM" id="CLU_127688_0_0_12"/>
<name>A0A0F6MN00_TREDN</name>
<dbReference type="AlphaFoldDB" id="A0A0F6MN00"/>